<evidence type="ECO:0000313" key="2">
    <source>
        <dbReference type="EMBL" id="PKU33064.1"/>
    </source>
</evidence>
<protein>
    <submittedName>
        <fullName evidence="2">Ubiquitin carboxyl-terminal hydrolase 4</fullName>
    </submittedName>
</protein>
<keyword evidence="2" id="KW-0378">Hydrolase</keyword>
<dbReference type="GO" id="GO:0016787">
    <property type="term" value="F:hydrolase activity"/>
    <property type="evidence" value="ECO:0007669"/>
    <property type="project" value="UniProtKB-KW"/>
</dbReference>
<evidence type="ECO:0000313" key="3">
    <source>
        <dbReference type="Proteomes" id="UP000233556"/>
    </source>
</evidence>
<dbReference type="Proteomes" id="UP000233556">
    <property type="component" value="Unassembled WGS sequence"/>
</dbReference>
<dbReference type="OrthoDB" id="9906618at2759"/>
<name>A0A2I0TGY5_LIMLA</name>
<reference evidence="3" key="2">
    <citation type="submission" date="2017-12" db="EMBL/GenBank/DDBJ databases">
        <title>Genome sequence of the Bar-tailed Godwit (Limosa lapponica baueri).</title>
        <authorList>
            <person name="Lima N.C.B."/>
            <person name="Parody-Merino A.M."/>
            <person name="Battley P.F."/>
            <person name="Fidler A.E."/>
            <person name="Prosdocimi F."/>
        </authorList>
    </citation>
    <scope>NUCLEOTIDE SEQUENCE [LARGE SCALE GENOMIC DNA]</scope>
</reference>
<reference evidence="3" key="1">
    <citation type="submission" date="2017-11" db="EMBL/GenBank/DDBJ databases">
        <authorList>
            <person name="Lima N.C."/>
            <person name="Parody-Merino A.M."/>
            <person name="Battley P.F."/>
            <person name="Fidler A.E."/>
            <person name="Prosdocimi F."/>
        </authorList>
    </citation>
    <scope>NUCLEOTIDE SEQUENCE [LARGE SCALE GENOMIC DNA]</scope>
</reference>
<feature type="coiled-coil region" evidence="1">
    <location>
        <begin position="155"/>
        <end position="204"/>
    </location>
</feature>
<dbReference type="EMBL" id="KZ510505">
    <property type="protein sequence ID" value="PKU33064.1"/>
    <property type="molecule type" value="Genomic_DNA"/>
</dbReference>
<keyword evidence="1" id="KW-0175">Coiled coil</keyword>
<organism evidence="2 3">
    <name type="scientific">Limosa lapponica baueri</name>
    <dbReference type="NCBI Taxonomy" id="1758121"/>
    <lineage>
        <taxon>Eukaryota</taxon>
        <taxon>Metazoa</taxon>
        <taxon>Chordata</taxon>
        <taxon>Craniata</taxon>
        <taxon>Vertebrata</taxon>
        <taxon>Euteleostomi</taxon>
        <taxon>Archelosauria</taxon>
        <taxon>Archosauria</taxon>
        <taxon>Dinosauria</taxon>
        <taxon>Saurischia</taxon>
        <taxon>Theropoda</taxon>
        <taxon>Coelurosauria</taxon>
        <taxon>Aves</taxon>
        <taxon>Neognathae</taxon>
        <taxon>Neoaves</taxon>
        <taxon>Charadriiformes</taxon>
        <taxon>Scolopacidae</taxon>
        <taxon>Limosa</taxon>
    </lineage>
</organism>
<evidence type="ECO:0000256" key="1">
    <source>
        <dbReference type="SAM" id="Coils"/>
    </source>
</evidence>
<accession>A0A2I0TGY5</accession>
<gene>
    <name evidence="2" type="ORF">llap_16632</name>
</gene>
<dbReference type="AlphaFoldDB" id="A0A2I0TGY5"/>
<proteinExistence type="predicted"/>
<sequence>MDLLERIQRRATKMIRELEHLSYEEKLRDLELFSLEKRRLRGDLIAAFQYLKENIESGRLLCGVLHDKLQKLLKDKDMRNMRKDFTCHDGEPLLSWLLRCWDNGADSIDSDGREAKQLGNLAKEGGIDKAIGRKTDTLSLWRRLVSAVKGSVAVIKNLTEKTEQMAEKITEKMAEKTKAMTETIEKMTKTIAEQNEKNEAIFQKLLEKISEMGKEFHSSPQQTQVTAIKKKCPPMRPTEGKQDSLRGFLCLCLCNYREDRSEMKNLLRPYRHECLSCKVKQMEERTVAGRWLHQSMVSGSPFQIGTPLLIVDVALNIRGTLPPARRRRGTTKFIGLGGFDGLAH</sequence>
<keyword evidence="3" id="KW-1185">Reference proteome</keyword>